<dbReference type="GO" id="GO:0005737">
    <property type="term" value="C:cytoplasm"/>
    <property type="evidence" value="ECO:0007669"/>
    <property type="project" value="TreeGrafter"/>
</dbReference>
<dbReference type="EMBL" id="JASBNA010000001">
    <property type="protein sequence ID" value="KAK7696264.1"/>
    <property type="molecule type" value="Genomic_DNA"/>
</dbReference>
<sequence>MSRLWTTSSYWILTTFVAAFLFLGIVRETSEHISFKKKKEQYKFPDFNRIYHTRTLKEQQISLDTNDRIIIVGDIHGMNNSIHHLLTSLSYKPHNDILVFAGDLLAKSTLSGSLSFLEFLAQNHYSSLDGQQKQERIFAVRGNHDQFVVQWRTWRDWFTKLNIPLDSRSDRKHAVTNGQDFLNLIEAEWAVEKTREESDAEEWVSVIRKRAEGTWREEWWKRIPMPGTGKHKQEWRMFGDHYFLAREMSTEQASYLTSLPLILHIPSMHFFVVHAGLLPYDVRFPPSDSRQPLAHLPRLTSDLNTDPYAFIHSDTPSRQLRIMSRTEDTQQVASKDDRTLRELQEHSLLTDIPQNNDWWNVLNIRSVRKNGKVSKDGDIGKPWSKFWNGQMERCDGFDSVVSAGFEEEEGEDEDDEGGKEEDEDEDEEGDDDEEEDDDPETTYSLRCRPSTVVYGHSASRGLDIKRWTKGLDTGCLYGRKLTALVLSRSRRRFNDEESVTSPRRRRKGEKWQFGEREDGVQMKVHSVRCKAPDLEGKS</sequence>
<evidence type="ECO:0000259" key="2">
    <source>
        <dbReference type="Pfam" id="PF00149"/>
    </source>
</evidence>
<reference evidence="3 4" key="1">
    <citation type="submission" date="2022-09" db="EMBL/GenBank/DDBJ databases">
        <authorList>
            <person name="Palmer J.M."/>
        </authorList>
    </citation>
    <scope>NUCLEOTIDE SEQUENCE [LARGE SCALE GENOMIC DNA]</scope>
    <source>
        <strain evidence="3 4">DSM 7382</strain>
    </source>
</reference>
<name>A0AAW0H0K9_9APHY</name>
<dbReference type="AlphaFoldDB" id="A0AAW0H0K9"/>
<proteinExistence type="predicted"/>
<dbReference type="InterPro" id="IPR004843">
    <property type="entry name" value="Calcineurin-like_PHP"/>
</dbReference>
<protein>
    <recommendedName>
        <fullName evidence="2">Calcineurin-like phosphoesterase domain-containing protein</fullName>
    </recommendedName>
</protein>
<feature type="region of interest" description="Disordered" evidence="1">
    <location>
        <begin position="405"/>
        <end position="444"/>
    </location>
</feature>
<dbReference type="SUPFAM" id="SSF56300">
    <property type="entry name" value="Metallo-dependent phosphatases"/>
    <property type="match status" value="1"/>
</dbReference>
<dbReference type="Gene3D" id="3.60.21.10">
    <property type="match status" value="1"/>
</dbReference>
<feature type="compositionally biased region" description="Acidic residues" evidence="1">
    <location>
        <begin position="405"/>
        <end position="440"/>
    </location>
</feature>
<dbReference type="InterPro" id="IPR029052">
    <property type="entry name" value="Metallo-depent_PP-like"/>
</dbReference>
<dbReference type="PANTHER" id="PTHR42850">
    <property type="entry name" value="METALLOPHOSPHOESTERASE"/>
    <property type="match status" value="1"/>
</dbReference>
<evidence type="ECO:0000313" key="4">
    <source>
        <dbReference type="Proteomes" id="UP001385951"/>
    </source>
</evidence>
<dbReference type="InterPro" id="IPR050126">
    <property type="entry name" value="Ap4A_hydrolase"/>
</dbReference>
<gene>
    <name evidence="3" type="ORF">QCA50_000917</name>
</gene>
<dbReference type="Proteomes" id="UP001385951">
    <property type="component" value="Unassembled WGS sequence"/>
</dbReference>
<keyword evidence="4" id="KW-1185">Reference proteome</keyword>
<dbReference type="GO" id="GO:0006798">
    <property type="term" value="P:polyphosphate catabolic process"/>
    <property type="evidence" value="ECO:0007669"/>
    <property type="project" value="TreeGrafter"/>
</dbReference>
<evidence type="ECO:0000256" key="1">
    <source>
        <dbReference type="SAM" id="MobiDB-lite"/>
    </source>
</evidence>
<dbReference type="PANTHER" id="PTHR42850:SF4">
    <property type="entry name" value="ZINC-DEPENDENT ENDOPOLYPHOSPHATASE"/>
    <property type="match status" value="1"/>
</dbReference>
<evidence type="ECO:0000313" key="3">
    <source>
        <dbReference type="EMBL" id="KAK7696264.1"/>
    </source>
</evidence>
<dbReference type="GO" id="GO:0000298">
    <property type="term" value="F:endopolyphosphatase activity"/>
    <property type="evidence" value="ECO:0007669"/>
    <property type="project" value="TreeGrafter"/>
</dbReference>
<accession>A0AAW0H0K9</accession>
<dbReference type="GO" id="GO:0016791">
    <property type="term" value="F:phosphatase activity"/>
    <property type="evidence" value="ECO:0007669"/>
    <property type="project" value="TreeGrafter"/>
</dbReference>
<comment type="caution">
    <text evidence="3">The sequence shown here is derived from an EMBL/GenBank/DDBJ whole genome shotgun (WGS) entry which is preliminary data.</text>
</comment>
<dbReference type="Pfam" id="PF00149">
    <property type="entry name" value="Metallophos"/>
    <property type="match status" value="1"/>
</dbReference>
<feature type="domain" description="Calcineurin-like phosphoesterase" evidence="2">
    <location>
        <begin position="68"/>
        <end position="232"/>
    </location>
</feature>
<organism evidence="3 4">
    <name type="scientific">Cerrena zonata</name>
    <dbReference type="NCBI Taxonomy" id="2478898"/>
    <lineage>
        <taxon>Eukaryota</taxon>
        <taxon>Fungi</taxon>
        <taxon>Dikarya</taxon>
        <taxon>Basidiomycota</taxon>
        <taxon>Agaricomycotina</taxon>
        <taxon>Agaricomycetes</taxon>
        <taxon>Polyporales</taxon>
        <taxon>Cerrenaceae</taxon>
        <taxon>Cerrena</taxon>
    </lineage>
</organism>